<dbReference type="Proteomes" id="UP000783686">
    <property type="component" value="Unassembled WGS sequence"/>
</dbReference>
<gene>
    <name evidence="1" type="ORF">BOKJ2_LOCUS501</name>
</gene>
<keyword evidence="2" id="KW-1185">Reference proteome</keyword>
<evidence type="ECO:0000313" key="2">
    <source>
        <dbReference type="Proteomes" id="UP000614601"/>
    </source>
</evidence>
<dbReference type="Gene3D" id="3.30.710.10">
    <property type="entry name" value="Potassium Channel Kv1.1, Chain A"/>
    <property type="match status" value="1"/>
</dbReference>
<sequence length="209" mass="23978">MMTWIAMLLFIHQNIKVDNVDLAMKVLQLADRYDILLLKLQCKLLLMEDVDIERAEECQELAKKLNMDDLACKCAEVIYYNYKLLVQTHHRKISTYGIKVSKELVLSESGEVWTLSGIKEIRMAGEGNFLLRMKNDTPDKAFYSVYVEKLNYNQHYPGINGELDDGESTEYVVNVNDLKTSGYCGPQGALSVKFYGDGIELKERISIFK</sequence>
<name>A0A811JRE8_9BILA</name>
<proteinExistence type="predicted"/>
<dbReference type="EMBL" id="CAJFCW020000001">
    <property type="protein sequence ID" value="CAG9079371.1"/>
    <property type="molecule type" value="Genomic_DNA"/>
</dbReference>
<dbReference type="Proteomes" id="UP000614601">
    <property type="component" value="Unassembled WGS sequence"/>
</dbReference>
<dbReference type="AlphaFoldDB" id="A0A811JRE8"/>
<dbReference type="EMBL" id="CAJFDH010000001">
    <property type="protein sequence ID" value="CAD5205817.1"/>
    <property type="molecule type" value="Genomic_DNA"/>
</dbReference>
<dbReference type="InterPro" id="IPR011333">
    <property type="entry name" value="SKP1/BTB/POZ_sf"/>
</dbReference>
<reference evidence="1" key="1">
    <citation type="submission" date="2020-09" db="EMBL/GenBank/DDBJ databases">
        <authorList>
            <person name="Kikuchi T."/>
        </authorList>
    </citation>
    <scope>NUCLEOTIDE SEQUENCE</scope>
    <source>
        <strain evidence="1">SH1</strain>
    </source>
</reference>
<accession>A0A811JRE8</accession>
<protein>
    <recommendedName>
        <fullName evidence="3">BTB domain-containing protein</fullName>
    </recommendedName>
</protein>
<comment type="caution">
    <text evidence="1">The sequence shown here is derived from an EMBL/GenBank/DDBJ whole genome shotgun (WGS) entry which is preliminary data.</text>
</comment>
<organism evidence="1 2">
    <name type="scientific">Bursaphelenchus okinawaensis</name>
    <dbReference type="NCBI Taxonomy" id="465554"/>
    <lineage>
        <taxon>Eukaryota</taxon>
        <taxon>Metazoa</taxon>
        <taxon>Ecdysozoa</taxon>
        <taxon>Nematoda</taxon>
        <taxon>Chromadorea</taxon>
        <taxon>Rhabditida</taxon>
        <taxon>Tylenchina</taxon>
        <taxon>Tylenchomorpha</taxon>
        <taxon>Aphelenchoidea</taxon>
        <taxon>Aphelenchoididae</taxon>
        <taxon>Bursaphelenchus</taxon>
    </lineage>
</organism>
<evidence type="ECO:0008006" key="3">
    <source>
        <dbReference type="Google" id="ProtNLM"/>
    </source>
</evidence>
<evidence type="ECO:0000313" key="1">
    <source>
        <dbReference type="EMBL" id="CAD5205817.1"/>
    </source>
</evidence>